<evidence type="ECO:0000256" key="1">
    <source>
        <dbReference type="SAM" id="Phobius"/>
    </source>
</evidence>
<evidence type="ECO:0000313" key="3">
    <source>
        <dbReference type="Proteomes" id="UP001244552"/>
    </source>
</evidence>
<keyword evidence="1" id="KW-0472">Membrane</keyword>
<dbReference type="EMBL" id="JAUSVU010000028">
    <property type="protein sequence ID" value="MDQ0536570.1"/>
    <property type="molecule type" value="Genomic_DNA"/>
</dbReference>
<keyword evidence="1" id="KW-0812">Transmembrane</keyword>
<protein>
    <submittedName>
        <fullName evidence="2">Uncharacterized protein</fullName>
    </submittedName>
</protein>
<feature type="transmembrane region" description="Helical" evidence="1">
    <location>
        <begin position="23"/>
        <end position="42"/>
    </location>
</feature>
<proteinExistence type="predicted"/>
<dbReference type="RefSeq" id="WP_209989295.1">
    <property type="nucleotide sequence ID" value="NZ_JAGINO010000028.1"/>
</dbReference>
<comment type="caution">
    <text evidence="2">The sequence shown here is derived from an EMBL/GenBank/DDBJ whole genome shotgun (WGS) entry which is preliminary data.</text>
</comment>
<evidence type="ECO:0000313" key="2">
    <source>
        <dbReference type="EMBL" id="MDQ0536570.1"/>
    </source>
</evidence>
<dbReference type="Proteomes" id="UP001244552">
    <property type="component" value="Unassembled WGS sequence"/>
</dbReference>
<reference evidence="2 3" key="1">
    <citation type="submission" date="2023-07" db="EMBL/GenBank/DDBJ databases">
        <title>Genomic Encyclopedia of Type Strains, Phase IV (KMG-IV): sequencing the most valuable type-strain genomes for metagenomic binning, comparative biology and taxonomic classification.</title>
        <authorList>
            <person name="Goeker M."/>
        </authorList>
    </citation>
    <scope>NUCLEOTIDE SEQUENCE [LARGE SCALE GENOMIC DNA]</scope>
    <source>
        <strain evidence="2 3">DSM 19922</strain>
    </source>
</reference>
<gene>
    <name evidence="2" type="ORF">QO018_005467</name>
</gene>
<sequence>MQTVELAKAGSRIALGGGAADPLVVLVTFGIVLYCVLLAPAAQADPNASLMLGC</sequence>
<organism evidence="2 3">
    <name type="scientific">Azospirillum picis</name>
    <dbReference type="NCBI Taxonomy" id="488438"/>
    <lineage>
        <taxon>Bacteria</taxon>
        <taxon>Pseudomonadati</taxon>
        <taxon>Pseudomonadota</taxon>
        <taxon>Alphaproteobacteria</taxon>
        <taxon>Rhodospirillales</taxon>
        <taxon>Azospirillaceae</taxon>
        <taxon>Azospirillum</taxon>
    </lineage>
</organism>
<keyword evidence="1" id="KW-1133">Transmembrane helix</keyword>
<name>A0ABU0MSU6_9PROT</name>
<keyword evidence="3" id="KW-1185">Reference proteome</keyword>
<accession>A0ABU0MSU6</accession>